<accession>A0AA38J3V2</accession>
<gene>
    <name evidence="1" type="ORF">Zmor_008254</name>
</gene>
<comment type="caution">
    <text evidence="1">The sequence shown here is derived from an EMBL/GenBank/DDBJ whole genome shotgun (WGS) entry which is preliminary data.</text>
</comment>
<name>A0AA38J3V2_9CUCU</name>
<reference evidence="1" key="1">
    <citation type="journal article" date="2023" name="G3 (Bethesda)">
        <title>Whole genome assemblies of Zophobas morio and Tenebrio molitor.</title>
        <authorList>
            <person name="Kaur S."/>
            <person name="Stinson S.A."/>
            <person name="diCenzo G.C."/>
        </authorList>
    </citation>
    <scope>NUCLEOTIDE SEQUENCE</scope>
    <source>
        <strain evidence="1">QUZm001</strain>
    </source>
</reference>
<keyword evidence="2" id="KW-1185">Reference proteome</keyword>
<proteinExistence type="predicted"/>
<evidence type="ECO:0000313" key="1">
    <source>
        <dbReference type="EMBL" id="KAJ3664049.1"/>
    </source>
</evidence>
<evidence type="ECO:0000313" key="2">
    <source>
        <dbReference type="Proteomes" id="UP001168821"/>
    </source>
</evidence>
<protein>
    <submittedName>
        <fullName evidence="1">Uncharacterized protein</fullName>
    </submittedName>
</protein>
<dbReference type="EMBL" id="JALNTZ010000002">
    <property type="protein sequence ID" value="KAJ3664049.1"/>
    <property type="molecule type" value="Genomic_DNA"/>
</dbReference>
<organism evidence="1 2">
    <name type="scientific">Zophobas morio</name>
    <dbReference type="NCBI Taxonomy" id="2755281"/>
    <lineage>
        <taxon>Eukaryota</taxon>
        <taxon>Metazoa</taxon>
        <taxon>Ecdysozoa</taxon>
        <taxon>Arthropoda</taxon>
        <taxon>Hexapoda</taxon>
        <taxon>Insecta</taxon>
        <taxon>Pterygota</taxon>
        <taxon>Neoptera</taxon>
        <taxon>Endopterygota</taxon>
        <taxon>Coleoptera</taxon>
        <taxon>Polyphaga</taxon>
        <taxon>Cucujiformia</taxon>
        <taxon>Tenebrionidae</taxon>
        <taxon>Zophobas</taxon>
    </lineage>
</organism>
<dbReference type="Proteomes" id="UP001168821">
    <property type="component" value="Unassembled WGS sequence"/>
</dbReference>
<dbReference type="AlphaFoldDB" id="A0AA38J3V2"/>
<sequence>MTRHRRDAIGASAADRRLAIMSARHVPDGIYGRRFGKQNQGRLEHGSCHDSESRLRSLSLTVNADTPLGYYILGRARLLWIYLQT</sequence>